<evidence type="ECO:0000313" key="2">
    <source>
        <dbReference type="Proteomes" id="UP001327957"/>
    </source>
</evidence>
<organism evidence="1 2">
    <name type="scientific">Colletotrichum tabaci</name>
    <dbReference type="NCBI Taxonomy" id="1209068"/>
    <lineage>
        <taxon>Eukaryota</taxon>
        <taxon>Fungi</taxon>
        <taxon>Dikarya</taxon>
        <taxon>Ascomycota</taxon>
        <taxon>Pezizomycotina</taxon>
        <taxon>Sordariomycetes</taxon>
        <taxon>Hypocreomycetidae</taxon>
        <taxon>Glomerellales</taxon>
        <taxon>Glomerellaceae</taxon>
        <taxon>Colletotrichum</taxon>
        <taxon>Colletotrichum destructivum species complex</taxon>
    </lineage>
</organism>
<evidence type="ECO:0000313" key="1">
    <source>
        <dbReference type="EMBL" id="KAK6216853.1"/>
    </source>
</evidence>
<comment type="caution">
    <text evidence="1">The sequence shown here is derived from an EMBL/GenBank/DDBJ whole genome shotgun (WGS) entry which is preliminary data.</text>
</comment>
<dbReference type="AlphaFoldDB" id="A0AAV9TA21"/>
<name>A0AAV9TA21_9PEZI</name>
<keyword evidence="2" id="KW-1185">Reference proteome</keyword>
<reference evidence="1 2" key="1">
    <citation type="submission" date="2023-04" db="EMBL/GenBank/DDBJ databases">
        <title>Colletotrichum tabacum stain YC1 causing leaf anthracnose on Nicotiana tabacum(L.) cv.</title>
        <authorList>
            <person name="Ji Z."/>
            <person name="Wang M."/>
            <person name="Zhang J."/>
            <person name="Wang N."/>
            <person name="Zhou Z."/>
        </authorList>
    </citation>
    <scope>NUCLEOTIDE SEQUENCE [LARGE SCALE GENOMIC DNA]</scope>
    <source>
        <strain evidence="1 2">YC1</strain>
    </source>
</reference>
<dbReference type="EMBL" id="JASAOK010000039">
    <property type="protein sequence ID" value="KAK6216853.1"/>
    <property type="molecule type" value="Genomic_DNA"/>
</dbReference>
<dbReference type="Proteomes" id="UP001327957">
    <property type="component" value="Unassembled WGS sequence"/>
</dbReference>
<protein>
    <submittedName>
        <fullName evidence="1">Uncharacterized protein</fullName>
    </submittedName>
</protein>
<sequence>MPGSVVVDASIIPCVQSLRQRRHLRMTLPSSTYTHPETFLSGVLGKRRLRAQEMARSFILNRRAMQGLLLFDTAGLRPVPGMLPAMVLMLPPAMVKAHNRADPGRNVAEYDPGTDAAWRAAPPHLVYVVQGRYY</sequence>
<accession>A0AAV9TA21</accession>
<proteinExistence type="predicted"/>
<gene>
    <name evidence="1" type="ORF">QIS74_06967</name>
</gene>